<organism evidence="1">
    <name type="scientific">termite gut metagenome</name>
    <dbReference type="NCBI Taxonomy" id="433724"/>
    <lineage>
        <taxon>unclassified sequences</taxon>
        <taxon>metagenomes</taxon>
        <taxon>organismal metagenomes</taxon>
    </lineage>
</organism>
<gene>
    <name evidence="1" type="ORF">EZS27_011832</name>
</gene>
<name>A0A5J4S266_9ZZZZ</name>
<sequence length="243" mass="28830">MDKASKFVLNRKRLMAENRIINILWYVVECYSILVKDKVQYSKDYVRNHTTHAFEDYLKFRLIEDYLIKNKHLLKNKMSALDKIGFLAETQKEYIDSNDNKQKPDKIDIYINQLGLKNVWKENDENIYFAIECKRIKTLSDTTDYIKDIEKFVNRNYMSVRLSFEGQIAFIETASITHFNVSDSINRKLSKKATITTDSSLVQCRLNPNYEGTYASKHRRNTEKQDPFSIYHLLFDYSKIVID</sequence>
<dbReference type="AlphaFoldDB" id="A0A5J4S266"/>
<comment type="caution">
    <text evidence="1">The sequence shown here is derived from an EMBL/GenBank/DDBJ whole genome shotgun (WGS) entry which is preliminary data.</text>
</comment>
<proteinExistence type="predicted"/>
<reference evidence="1" key="1">
    <citation type="submission" date="2019-03" db="EMBL/GenBank/DDBJ databases">
        <title>Single cell metagenomics reveals metabolic interactions within the superorganism composed of flagellate Streblomastix strix and complex community of Bacteroidetes bacteria on its surface.</title>
        <authorList>
            <person name="Treitli S.C."/>
            <person name="Kolisko M."/>
            <person name="Husnik F."/>
            <person name="Keeling P."/>
            <person name="Hampl V."/>
        </authorList>
    </citation>
    <scope>NUCLEOTIDE SEQUENCE</scope>
    <source>
        <strain evidence="1">STM</strain>
    </source>
</reference>
<accession>A0A5J4S266</accession>
<protein>
    <submittedName>
        <fullName evidence="1">Uncharacterized protein</fullName>
    </submittedName>
</protein>
<dbReference type="EMBL" id="SNRY01000470">
    <property type="protein sequence ID" value="KAA6340307.1"/>
    <property type="molecule type" value="Genomic_DNA"/>
</dbReference>
<evidence type="ECO:0000313" key="1">
    <source>
        <dbReference type="EMBL" id="KAA6340307.1"/>
    </source>
</evidence>